<dbReference type="RefSeq" id="WP_075151436.1">
    <property type="nucleotide sequence ID" value="NZ_CP018820.1"/>
</dbReference>
<feature type="domain" description="M23ase beta-sheet core" evidence="2">
    <location>
        <begin position="213"/>
        <end position="309"/>
    </location>
</feature>
<reference evidence="3" key="1">
    <citation type="submission" date="2016-12" db="EMBL/GenBank/DDBJ databases">
        <title>Whole genome sequencing of Sphingomonas koreensis.</title>
        <authorList>
            <person name="Conlan S."/>
            <person name="Thomas P.J."/>
            <person name="Mullikin J."/>
            <person name="Palmore T.N."/>
            <person name="Frank K.M."/>
            <person name="Segre J.A."/>
        </authorList>
    </citation>
    <scope>NUCLEOTIDE SEQUENCE</scope>
    <source>
        <strain evidence="3">ABOJV</strain>
    </source>
</reference>
<evidence type="ECO:0000313" key="4">
    <source>
        <dbReference type="EMBL" id="RSU97514.1"/>
    </source>
</evidence>
<dbReference type="GeneID" id="44132827"/>
<keyword evidence="1" id="KW-0732">Signal</keyword>
<evidence type="ECO:0000259" key="2">
    <source>
        <dbReference type="Pfam" id="PF01551"/>
    </source>
</evidence>
<dbReference type="EMBL" id="QQWO01000032">
    <property type="protein sequence ID" value="RSU97514.1"/>
    <property type="molecule type" value="Genomic_DNA"/>
</dbReference>
<sequence>MIRTLPVIAALAIAAPVSAQEIPPISLELTVPAQPVHLARTDGMQIAYEIRVSSFHRSPLRLNTLEIIDGEGRTLGRYEGEQLAALIGGQWVAKDADRTLVAPGAHALLFINQPVERPVAAIRHRITYAIPERPPVTIESAPRAIAAAPRPFGPPLRGGTWSAVYKPEMEFGHRRYVYALNGTPRVPGRFAIDFFHADRNPKEPRYAADPGFGAEVIAVADGQVIAARDDFADPVQRNPDEPSDPENATGNYVAIDIGNGRIVFYEHLKQGIAVRKGDRVRRGQLLGRVGATGQVGGTHLHFHVADTNSPLGAEGLPFALDAFDQVGNWATIDRAFSGERWQPVAPRRFTAAMPSPNVVIRFP</sequence>
<evidence type="ECO:0000313" key="3">
    <source>
        <dbReference type="EMBL" id="APR52658.1"/>
    </source>
</evidence>
<feature type="signal peptide" evidence="1">
    <location>
        <begin position="1"/>
        <end position="19"/>
    </location>
</feature>
<dbReference type="PANTHER" id="PTHR21666:SF285">
    <property type="entry name" value="M23 FAMILY METALLOPEPTIDASE"/>
    <property type="match status" value="1"/>
</dbReference>
<dbReference type="Gene3D" id="2.70.70.10">
    <property type="entry name" value="Glucose Permease (Domain IIA)"/>
    <property type="match status" value="1"/>
</dbReference>
<evidence type="ECO:0000256" key="1">
    <source>
        <dbReference type="SAM" id="SignalP"/>
    </source>
</evidence>
<dbReference type="GO" id="GO:0004222">
    <property type="term" value="F:metalloendopeptidase activity"/>
    <property type="evidence" value="ECO:0007669"/>
    <property type="project" value="TreeGrafter"/>
</dbReference>
<name>A0A1L6J9Q5_9SPHN</name>
<feature type="chain" id="PRO_5041797865" evidence="1">
    <location>
        <begin position="20"/>
        <end position="363"/>
    </location>
</feature>
<dbReference type="InterPro" id="IPR050570">
    <property type="entry name" value="Cell_wall_metabolism_enzyme"/>
</dbReference>
<dbReference type="InterPro" id="IPR011055">
    <property type="entry name" value="Dup_hybrid_motif"/>
</dbReference>
<dbReference type="CDD" id="cd12797">
    <property type="entry name" value="M23_peptidase"/>
    <property type="match status" value="1"/>
</dbReference>
<dbReference type="Proteomes" id="UP000286681">
    <property type="component" value="Unassembled WGS sequence"/>
</dbReference>
<dbReference type="EMBL" id="CP018820">
    <property type="protein sequence ID" value="APR52658.1"/>
    <property type="molecule type" value="Genomic_DNA"/>
</dbReference>
<dbReference type="AlphaFoldDB" id="A0A1L6J9Q5"/>
<dbReference type="Pfam" id="PF01551">
    <property type="entry name" value="Peptidase_M23"/>
    <property type="match status" value="1"/>
</dbReference>
<keyword evidence="5" id="KW-1185">Reference proteome</keyword>
<organism evidence="3 5">
    <name type="scientific">Sphingomonas koreensis</name>
    <dbReference type="NCBI Taxonomy" id="93064"/>
    <lineage>
        <taxon>Bacteria</taxon>
        <taxon>Pseudomonadati</taxon>
        <taxon>Pseudomonadota</taxon>
        <taxon>Alphaproteobacteria</taxon>
        <taxon>Sphingomonadales</taxon>
        <taxon>Sphingomonadaceae</taxon>
        <taxon>Sphingomonas</taxon>
    </lineage>
</organism>
<dbReference type="PANTHER" id="PTHR21666">
    <property type="entry name" value="PEPTIDASE-RELATED"/>
    <property type="match status" value="1"/>
</dbReference>
<gene>
    <name evidence="3" type="ORF">BRX40_09670</name>
    <name evidence="4" type="ORF">CA257_22485</name>
</gene>
<dbReference type="OrthoDB" id="5489603at2"/>
<dbReference type="Proteomes" id="UP000185161">
    <property type="component" value="Chromosome"/>
</dbReference>
<dbReference type="STRING" id="93064.BRX40_09670"/>
<dbReference type="KEGG" id="skr:BRX40_09670"/>
<dbReference type="InterPro" id="IPR016047">
    <property type="entry name" value="M23ase_b-sheet_dom"/>
</dbReference>
<reference evidence="4 6" key="3">
    <citation type="submission" date="2018-07" db="EMBL/GenBank/DDBJ databases">
        <title>Genomic and Epidemiologic Investigation of an Indolent Hospital Outbreak.</title>
        <authorList>
            <person name="Johnson R.C."/>
            <person name="Deming C."/>
            <person name="Conlan S."/>
            <person name="Zellmer C.J."/>
            <person name="Michelin A.V."/>
            <person name="Lee-Lin S."/>
            <person name="Thomas P.J."/>
            <person name="Park M."/>
            <person name="Weingarten R.A."/>
            <person name="Less J."/>
            <person name="Dekker J.P."/>
            <person name="Frank K.M."/>
            <person name="Musser K.A."/>
            <person name="Mcquiston J.R."/>
            <person name="Henderson D.K."/>
            <person name="Lau A.F."/>
            <person name="Palmore T.N."/>
            <person name="Segre J.A."/>
        </authorList>
    </citation>
    <scope>NUCLEOTIDE SEQUENCE [LARGE SCALE GENOMIC DNA]</scope>
    <source>
        <strain evidence="4 6">SK-NIH.Env10_0317</strain>
    </source>
</reference>
<accession>A0A1L6J9Q5</accession>
<reference evidence="5" key="2">
    <citation type="submission" date="2016-12" db="EMBL/GenBank/DDBJ databases">
        <title>Whole genome sequencing of Sphingomonas sp. ABOJV.</title>
        <authorList>
            <person name="Conlan S."/>
            <person name="Thomas P.J."/>
            <person name="Mullikin J."/>
            <person name="Palmore T.N."/>
            <person name="Frank K.M."/>
            <person name="Segre J.A."/>
        </authorList>
    </citation>
    <scope>NUCLEOTIDE SEQUENCE [LARGE SCALE GENOMIC DNA]</scope>
    <source>
        <strain evidence="5">ABOJV</strain>
    </source>
</reference>
<proteinExistence type="predicted"/>
<protein>
    <submittedName>
        <fullName evidence="4">M23 family peptidase</fullName>
    </submittedName>
</protein>
<evidence type="ECO:0000313" key="6">
    <source>
        <dbReference type="Proteomes" id="UP000286681"/>
    </source>
</evidence>
<dbReference type="SUPFAM" id="SSF51261">
    <property type="entry name" value="Duplicated hybrid motif"/>
    <property type="match status" value="1"/>
</dbReference>
<evidence type="ECO:0000313" key="5">
    <source>
        <dbReference type="Proteomes" id="UP000185161"/>
    </source>
</evidence>